<reference evidence="3" key="1">
    <citation type="submission" date="2016-11" db="EMBL/GenBank/DDBJ databases">
        <authorList>
            <person name="Varghese N."/>
            <person name="Submissions S."/>
        </authorList>
    </citation>
    <scope>NUCLEOTIDE SEQUENCE [LARGE SCALE GENOMIC DNA]</scope>
    <source>
        <strain evidence="3">DSM 28223</strain>
    </source>
</reference>
<dbReference type="EMBL" id="FQWM01000006">
    <property type="protein sequence ID" value="SHH58471.1"/>
    <property type="molecule type" value="Genomic_DNA"/>
</dbReference>
<sequence>MANSYAARFDSNTGGDTKLNLTNDAAQTINFVSDSGGDVVLEPNGGEADPDTLIEIGGQSYNFTYEMSATLPASTNDGAGKVPDEYEDSEVYVVTVHDYPSAGETTRLVFMPDEEASLDDMDSFQNGAIKLQNANTTESAAVCFAEGTLIDTDKGYVRIETLATGAMVRTLDQGFQPIVWISQTTHEWPGSEESYLPIEIRSGAMDGDLPMKDLVVSPQHRVLIQNSKAGPNGALAPAKGMLEKSGVRLMQGKKRITYYHLLLPAHSVVFANGLPCESFYPGEEALKALTKTQRIDLLRALSKSGCFDLRDYGAFARPVLSVQETRDLFDPDNVFHAA</sequence>
<proteinExistence type="predicted"/>
<protein>
    <submittedName>
        <fullName evidence="2">Hint domain-containing protein</fullName>
    </submittedName>
</protein>
<dbReference type="Proteomes" id="UP000184211">
    <property type="component" value="Unassembled WGS sequence"/>
</dbReference>
<dbReference type="OrthoDB" id="7818989at2"/>
<evidence type="ECO:0000259" key="1">
    <source>
        <dbReference type="Pfam" id="PF13403"/>
    </source>
</evidence>
<accession>A0A1M5U6F0</accession>
<gene>
    <name evidence="2" type="ORF">SAMN04488044_2806</name>
</gene>
<dbReference type="RefSeq" id="WP_072793652.1">
    <property type="nucleotide sequence ID" value="NZ_FQWM01000006.1"/>
</dbReference>
<keyword evidence="3" id="KW-1185">Reference proteome</keyword>
<evidence type="ECO:0000313" key="2">
    <source>
        <dbReference type="EMBL" id="SHH58471.1"/>
    </source>
</evidence>
<dbReference type="AlphaFoldDB" id="A0A1M5U6F0"/>
<dbReference type="InterPro" id="IPR036844">
    <property type="entry name" value="Hint_dom_sf"/>
</dbReference>
<dbReference type="Pfam" id="PF13403">
    <property type="entry name" value="Hint_2"/>
    <property type="match status" value="1"/>
</dbReference>
<dbReference type="STRING" id="870908.SAMN04488044_2806"/>
<name>A0A1M5U6F0_9RHOB</name>
<evidence type="ECO:0000313" key="3">
    <source>
        <dbReference type="Proteomes" id="UP000184211"/>
    </source>
</evidence>
<dbReference type="Gene3D" id="2.170.16.10">
    <property type="entry name" value="Hedgehog/Intein (Hint) domain"/>
    <property type="match status" value="1"/>
</dbReference>
<dbReference type="InterPro" id="IPR028992">
    <property type="entry name" value="Hedgehog/Intein_dom"/>
</dbReference>
<organism evidence="2 3">
    <name type="scientific">Cognatishimia maritima</name>
    <dbReference type="NCBI Taxonomy" id="870908"/>
    <lineage>
        <taxon>Bacteria</taxon>
        <taxon>Pseudomonadati</taxon>
        <taxon>Pseudomonadota</taxon>
        <taxon>Alphaproteobacteria</taxon>
        <taxon>Rhodobacterales</taxon>
        <taxon>Paracoccaceae</taxon>
        <taxon>Cognatishimia</taxon>
    </lineage>
</organism>
<dbReference type="SUPFAM" id="SSF51294">
    <property type="entry name" value="Hedgehog/intein (Hint) domain"/>
    <property type="match status" value="1"/>
</dbReference>
<feature type="domain" description="Hedgehog/Intein (Hint)" evidence="1">
    <location>
        <begin position="142"/>
        <end position="282"/>
    </location>
</feature>